<accession>A0ABQ0A7R0</accession>
<dbReference type="PANTHER" id="PTHR41774:SF1">
    <property type="entry name" value="NGG1P INTERACTING FACTOR NIF3"/>
    <property type="match status" value="1"/>
</dbReference>
<dbReference type="Gene3D" id="3.30.70.120">
    <property type="match status" value="1"/>
</dbReference>
<dbReference type="RefSeq" id="WP_353302303.1">
    <property type="nucleotide sequence ID" value="NZ_BAABWN010000004.1"/>
</dbReference>
<comment type="caution">
    <text evidence="1">The sequence shown here is derived from an EMBL/GenBank/DDBJ whole genome shotgun (WGS) entry which is preliminary data.</text>
</comment>
<evidence type="ECO:0000313" key="1">
    <source>
        <dbReference type="EMBL" id="GAA6167682.1"/>
    </source>
</evidence>
<gene>
    <name evidence="1" type="ORF">NBRC116591_14920</name>
</gene>
<organism evidence="1 2">
    <name type="scientific">Sessilibacter corallicola</name>
    <dbReference type="NCBI Taxonomy" id="2904075"/>
    <lineage>
        <taxon>Bacteria</taxon>
        <taxon>Pseudomonadati</taxon>
        <taxon>Pseudomonadota</taxon>
        <taxon>Gammaproteobacteria</taxon>
        <taxon>Cellvibrionales</taxon>
        <taxon>Cellvibrionaceae</taxon>
        <taxon>Sessilibacter</taxon>
    </lineage>
</organism>
<evidence type="ECO:0000313" key="2">
    <source>
        <dbReference type="Proteomes" id="UP001465153"/>
    </source>
</evidence>
<dbReference type="EMBL" id="BAABWN010000004">
    <property type="protein sequence ID" value="GAA6167682.1"/>
    <property type="molecule type" value="Genomic_DNA"/>
</dbReference>
<reference evidence="1 2" key="1">
    <citation type="submission" date="2024-04" db="EMBL/GenBank/DDBJ databases">
        <title>Draft genome sequence of Sessilibacter corallicola NBRC 116591.</title>
        <authorList>
            <person name="Miyakawa T."/>
            <person name="Kusuya Y."/>
            <person name="Miura T."/>
        </authorList>
    </citation>
    <scope>NUCLEOTIDE SEQUENCE [LARGE SCALE GENOMIC DNA]</scope>
    <source>
        <strain evidence="1 2">KU-00831-HH</strain>
    </source>
</reference>
<dbReference type="InterPro" id="IPR036069">
    <property type="entry name" value="DUF34/NIF3_sf"/>
</dbReference>
<sequence>MYKIIVYVPCESVDSVKRALFESGAGKIGNYEQCCWQSEGIGQFKPGEGSDPFIGVVGKVEQIKETKLELVCTEQCIKAAIISMLVAHPYEQPAYQIIPFLTLENL</sequence>
<protein>
    <submittedName>
        <fullName evidence="1">YqfO family protein</fullName>
    </submittedName>
</protein>
<proteinExistence type="predicted"/>
<dbReference type="Proteomes" id="UP001465153">
    <property type="component" value="Unassembled WGS sequence"/>
</dbReference>
<keyword evidence="2" id="KW-1185">Reference proteome</keyword>
<dbReference type="PANTHER" id="PTHR41774">
    <property type="match status" value="1"/>
</dbReference>
<dbReference type="InterPro" id="IPR015867">
    <property type="entry name" value="N-reg_PII/ATP_PRibTrfase_C"/>
</dbReference>
<name>A0ABQ0A7R0_9GAMM</name>
<dbReference type="SUPFAM" id="SSF102705">
    <property type="entry name" value="NIF3 (NGG1p interacting factor 3)-like"/>
    <property type="match status" value="1"/>
</dbReference>